<organism evidence="1 2">
    <name type="scientific">Phytohabitans suffuscus</name>
    <dbReference type="NCBI Taxonomy" id="624315"/>
    <lineage>
        <taxon>Bacteria</taxon>
        <taxon>Bacillati</taxon>
        <taxon>Actinomycetota</taxon>
        <taxon>Actinomycetes</taxon>
        <taxon>Micromonosporales</taxon>
        <taxon>Micromonosporaceae</taxon>
    </lineage>
</organism>
<gene>
    <name evidence="1" type="ORF">Psuf_057740</name>
</gene>
<protein>
    <submittedName>
        <fullName evidence="1">Uncharacterized protein</fullName>
    </submittedName>
</protein>
<name>A0A6F8YRJ9_9ACTN</name>
<reference evidence="1 2" key="1">
    <citation type="submission" date="2020-03" db="EMBL/GenBank/DDBJ databases">
        <title>Whole genome shotgun sequence of Phytohabitans suffuscus NBRC 105367.</title>
        <authorList>
            <person name="Komaki H."/>
            <person name="Tamura T."/>
        </authorList>
    </citation>
    <scope>NUCLEOTIDE SEQUENCE [LARGE SCALE GENOMIC DNA]</scope>
    <source>
        <strain evidence="1 2">NBRC 105367</strain>
    </source>
</reference>
<keyword evidence="2" id="KW-1185">Reference proteome</keyword>
<accession>A0A6F8YRJ9</accession>
<sequence length="73" mass="6998">MAGAGVAGLFDSVAVVAHAFGDAGIAAVAGAVEVSTAGDIDADDGDEVVAVLRGKRPPGQCRGGAGYVPCARN</sequence>
<dbReference type="KEGG" id="psuu:Psuf_057740"/>
<evidence type="ECO:0000313" key="1">
    <source>
        <dbReference type="EMBL" id="BCB88461.1"/>
    </source>
</evidence>
<dbReference type="AlphaFoldDB" id="A0A6F8YRJ9"/>
<dbReference type="EMBL" id="AP022871">
    <property type="protein sequence ID" value="BCB88461.1"/>
    <property type="molecule type" value="Genomic_DNA"/>
</dbReference>
<reference evidence="1 2" key="2">
    <citation type="submission" date="2020-03" db="EMBL/GenBank/DDBJ databases">
        <authorList>
            <person name="Ichikawa N."/>
            <person name="Kimura A."/>
            <person name="Kitahashi Y."/>
            <person name="Uohara A."/>
        </authorList>
    </citation>
    <scope>NUCLEOTIDE SEQUENCE [LARGE SCALE GENOMIC DNA]</scope>
    <source>
        <strain evidence="1 2">NBRC 105367</strain>
    </source>
</reference>
<evidence type="ECO:0000313" key="2">
    <source>
        <dbReference type="Proteomes" id="UP000503011"/>
    </source>
</evidence>
<proteinExistence type="predicted"/>
<dbReference type="Proteomes" id="UP000503011">
    <property type="component" value="Chromosome"/>
</dbReference>